<dbReference type="KEGG" id="lsm:121131997"/>
<sequence>MSPLRRQTLSPSLQPSSSPMALLIQTCKSIGDSLEQREHGPLLDHHPSPPSSRRVIRRRLDKQTRTHRSASSTLRLWRHPPSGCDDAFCRNAACPTHIRYQQLLSAAAGSYYYFGGVSNEDQSLLQRLQQRQRTLAAAMALASSTSSTSNVPQLHICNWLFNNNQYCGQRFLSSQDLFVHLETHALSNNGILQDNDYGYYQNNIVGPKTTSGTLPEFSFISPLSTILN</sequence>
<name>A0A0K2VBM8_LEPSM</name>
<dbReference type="GO" id="GO:0005634">
    <property type="term" value="C:nucleus"/>
    <property type="evidence" value="ECO:0007669"/>
    <property type="project" value="TreeGrafter"/>
</dbReference>
<organism evidence="4">
    <name type="scientific">Lepeophtheirus salmonis</name>
    <name type="common">Salmon louse</name>
    <name type="synonym">Caligus salmonis</name>
    <dbReference type="NCBI Taxonomy" id="72036"/>
    <lineage>
        <taxon>Eukaryota</taxon>
        <taxon>Metazoa</taxon>
        <taxon>Ecdysozoa</taxon>
        <taxon>Arthropoda</taxon>
        <taxon>Crustacea</taxon>
        <taxon>Multicrustacea</taxon>
        <taxon>Hexanauplia</taxon>
        <taxon>Copepoda</taxon>
        <taxon>Siphonostomatoida</taxon>
        <taxon>Caligidae</taxon>
        <taxon>Lepeophtheirus</taxon>
    </lineage>
</organism>
<dbReference type="EMBL" id="HACA01030349">
    <property type="protein sequence ID" value="CDW47710.1"/>
    <property type="molecule type" value="Transcribed_RNA"/>
</dbReference>
<dbReference type="GeneID" id="121131997"/>
<keyword evidence="3" id="KW-0862">Zinc</keyword>
<dbReference type="PANTHER" id="PTHR12522:SF4">
    <property type="entry name" value="ZINC FINGER PROTEIN ELBOW"/>
    <property type="match status" value="1"/>
</dbReference>
<keyword evidence="1" id="KW-0479">Metal-binding</keyword>
<dbReference type="GO" id="GO:0008270">
    <property type="term" value="F:zinc ion binding"/>
    <property type="evidence" value="ECO:0007669"/>
    <property type="project" value="UniProtKB-KW"/>
</dbReference>
<dbReference type="OrthoDB" id="10054079at2759"/>
<accession>A0A0K2VBM8</accession>
<dbReference type="RefSeq" id="XP_040583363.1">
    <property type="nucleotide sequence ID" value="XM_040727429.2"/>
</dbReference>
<proteinExistence type="predicted"/>
<dbReference type="InterPro" id="IPR051520">
    <property type="entry name" value="Elbow/Noc_ZnFinger"/>
</dbReference>
<evidence type="ECO:0000313" key="4">
    <source>
        <dbReference type="EMBL" id="CDW47710.1"/>
    </source>
</evidence>
<evidence type="ECO:0000256" key="2">
    <source>
        <dbReference type="ARBA" id="ARBA00022771"/>
    </source>
</evidence>
<dbReference type="PANTHER" id="PTHR12522">
    <property type="entry name" value="ZINC-FINGER PROTEIN NOLZ1-RELATED"/>
    <property type="match status" value="1"/>
</dbReference>
<dbReference type="GO" id="GO:0045892">
    <property type="term" value="P:negative regulation of DNA-templated transcription"/>
    <property type="evidence" value="ECO:0007669"/>
    <property type="project" value="TreeGrafter"/>
</dbReference>
<evidence type="ECO:0000256" key="3">
    <source>
        <dbReference type="ARBA" id="ARBA00022833"/>
    </source>
</evidence>
<dbReference type="AlphaFoldDB" id="A0A0K2VBM8"/>
<keyword evidence="2" id="KW-0863">Zinc-finger</keyword>
<protein>
    <submittedName>
        <fullName evidence="4">Putative LOC100186671 [Ciona intestinalis]</fullName>
    </submittedName>
</protein>
<evidence type="ECO:0000256" key="1">
    <source>
        <dbReference type="ARBA" id="ARBA00022723"/>
    </source>
</evidence>
<reference evidence="4" key="1">
    <citation type="submission" date="2014-05" db="EMBL/GenBank/DDBJ databases">
        <authorList>
            <person name="Chronopoulou M."/>
        </authorList>
    </citation>
    <scope>NUCLEOTIDE SEQUENCE</scope>
    <source>
        <tissue evidence="4">Whole organism</tissue>
    </source>
</reference>